<reference evidence="12" key="1">
    <citation type="submission" date="2021-02" db="EMBL/GenBank/DDBJ databases">
        <authorList>
            <person name="Nowell W R."/>
        </authorList>
    </citation>
    <scope>NUCLEOTIDE SEQUENCE</scope>
</reference>
<comment type="similarity">
    <text evidence="2">Belongs to the ABC transporter superfamily. ABCB family. Multidrug resistance exporter (TC 3.A.1.201) subfamily.</text>
</comment>
<keyword evidence="4 9" id="KW-0812">Transmembrane</keyword>
<protein>
    <submittedName>
        <fullName evidence="12">Uncharacterized protein</fullName>
    </submittedName>
</protein>
<evidence type="ECO:0000256" key="5">
    <source>
        <dbReference type="ARBA" id="ARBA00022741"/>
    </source>
</evidence>
<keyword evidence="7 9" id="KW-1133">Transmembrane helix</keyword>
<dbReference type="FunFam" id="3.40.50.300:FF:000967">
    <property type="entry name" value="ABC multidrug transporter mdr4"/>
    <property type="match status" value="1"/>
</dbReference>
<dbReference type="GO" id="GO:0015421">
    <property type="term" value="F:ABC-type oligopeptide transporter activity"/>
    <property type="evidence" value="ECO:0007669"/>
    <property type="project" value="TreeGrafter"/>
</dbReference>
<dbReference type="SUPFAM" id="SSF52540">
    <property type="entry name" value="P-loop containing nucleoside triphosphate hydrolases"/>
    <property type="match status" value="2"/>
</dbReference>
<evidence type="ECO:0000256" key="6">
    <source>
        <dbReference type="ARBA" id="ARBA00022840"/>
    </source>
</evidence>
<evidence type="ECO:0000256" key="3">
    <source>
        <dbReference type="ARBA" id="ARBA00022448"/>
    </source>
</evidence>
<keyword evidence="5" id="KW-0547">Nucleotide-binding</keyword>
<evidence type="ECO:0000256" key="7">
    <source>
        <dbReference type="ARBA" id="ARBA00022989"/>
    </source>
</evidence>
<dbReference type="CDD" id="cd03249">
    <property type="entry name" value="ABC_MTABC3_MDL1_MDL2"/>
    <property type="match status" value="1"/>
</dbReference>
<evidence type="ECO:0000256" key="4">
    <source>
        <dbReference type="ARBA" id="ARBA00022692"/>
    </source>
</evidence>
<dbReference type="SUPFAM" id="SSF90123">
    <property type="entry name" value="ABC transporter transmembrane region"/>
    <property type="match status" value="2"/>
</dbReference>
<dbReference type="PANTHER" id="PTHR43394:SF27">
    <property type="entry name" value="ATP-DEPENDENT TRANSLOCASE ABCB1-LIKE"/>
    <property type="match status" value="1"/>
</dbReference>
<dbReference type="PROSITE" id="PS50929">
    <property type="entry name" value="ABC_TM1F"/>
    <property type="match status" value="2"/>
</dbReference>
<dbReference type="GO" id="GO:0005524">
    <property type="term" value="F:ATP binding"/>
    <property type="evidence" value="ECO:0007669"/>
    <property type="project" value="UniProtKB-KW"/>
</dbReference>
<dbReference type="GO" id="GO:0090374">
    <property type="term" value="P:oligopeptide export from mitochondrion"/>
    <property type="evidence" value="ECO:0007669"/>
    <property type="project" value="TreeGrafter"/>
</dbReference>
<comment type="subcellular location">
    <subcellularLocation>
        <location evidence="1">Membrane</location>
        <topology evidence="1">Multi-pass membrane protein</topology>
    </subcellularLocation>
</comment>
<dbReference type="FunFam" id="3.40.50.300:FF:000205">
    <property type="entry name" value="ABC transporter B family member 4"/>
    <property type="match status" value="1"/>
</dbReference>
<comment type="caution">
    <text evidence="12">The sequence shown here is derived from an EMBL/GenBank/DDBJ whole genome shotgun (WGS) entry which is preliminary data.</text>
</comment>
<feature type="transmembrane region" description="Helical" evidence="9">
    <location>
        <begin position="610"/>
        <end position="629"/>
    </location>
</feature>
<dbReference type="PANTHER" id="PTHR43394">
    <property type="entry name" value="ATP-DEPENDENT PERMEASE MDL1, MITOCHONDRIAL"/>
    <property type="match status" value="1"/>
</dbReference>
<keyword evidence="6" id="KW-0067">ATP-binding</keyword>
<dbReference type="Pfam" id="PF00664">
    <property type="entry name" value="ABC_membrane"/>
    <property type="match status" value="2"/>
</dbReference>
<dbReference type="AlphaFoldDB" id="A0A820BQ70"/>
<evidence type="ECO:0000256" key="1">
    <source>
        <dbReference type="ARBA" id="ARBA00004141"/>
    </source>
</evidence>
<dbReference type="InterPro" id="IPR036640">
    <property type="entry name" value="ABC1_TM_sf"/>
</dbReference>
<dbReference type="InterPro" id="IPR003439">
    <property type="entry name" value="ABC_transporter-like_ATP-bd"/>
</dbReference>
<evidence type="ECO:0000256" key="2">
    <source>
        <dbReference type="ARBA" id="ARBA00007577"/>
    </source>
</evidence>
<sequence length="938" mass="104790">MKELNSYSRAGEIAQEVFSSIRTVFSFNGSDYEKNRYDKELNTTQSSSIRKSVAYGLYVGWNNLIIHVIYAAGFMFGLLLMLDSGRYETTLSDVVIVVTIFAQGITFLGLIGPFLQSFTEARGAAIDVFRIIDEVQNETSESNINEDEIWNTNESANKVINITSQIRFDNVNFAYPNRKDVPILNNLTLTARAGETTALVGSSGCGKSTCTSLLLRFYDVLSGSITINNRQINEYNLQDLRQSIGIVSQEPILFATSIYENIAYGKKNATQTEVEEAAKQANAHNFIIQLPNKYQTLVGERGAQLSGGEKQRVALARALIKHPSILLLDEATSALDNVNEELVQDALDRARQGRTTIVIAHRLRTIQNAHKIYVIDNGRVIEEGTHASLMEQKGGRYQEMVNSQTRKKPENDRIIAANEREIEDKKLSSERFYLLEDDKKLSEKESIRKPITEKAALFRLLSMNKPEYVHILIGCILCAVAGATLPVFTILLLKLLVAFKNCTDSSKVQNVLIFGFSIIALGIVTMVIRFFQVGSYMLNLSKISPFSSFLRQEVAYFDREENNSNSICTRLSSDALAVQKMAGTRLGIIFETMTMAVFAVIFGGFFSWQIALIVFVFLLVGFIFAYAYITLQSTLTNRCGDLSKRASSLAGESIYHMRTVKQLLIEKLMLQQFSELIWQSFKFDDMGSSLSAAQNFFELFDRIPAIDNSSTEGRKLFIACAGQDVAIVGQSGCGKSTIIQLLQRFYDVSHGQLRLDGVDIREININSLRSCFGLVSQEPILFNLTIAENITYAKENIPMESIIEAATRANVHEFIKRLPQGYETRVGMKGNFLSGGEKQRIAIARALLCEPKVFLFDEATSAMDAANEQIIQNVLEQARLDDPSRTRLTIAHRLSTICLCNPICVLEAGRVVESGDHAELVAKHGIYYDIVIRKSSHN</sequence>
<evidence type="ECO:0000313" key="13">
    <source>
        <dbReference type="Proteomes" id="UP000663842"/>
    </source>
</evidence>
<feature type="domain" description="ABC transmembrane type-1" evidence="11">
    <location>
        <begin position="1"/>
        <end position="120"/>
    </location>
</feature>
<evidence type="ECO:0000313" key="12">
    <source>
        <dbReference type="EMBL" id="CAF4196389.1"/>
    </source>
</evidence>
<evidence type="ECO:0000256" key="8">
    <source>
        <dbReference type="ARBA" id="ARBA00023136"/>
    </source>
</evidence>
<dbReference type="Gene3D" id="1.20.1560.10">
    <property type="entry name" value="ABC transporter type 1, transmembrane domain"/>
    <property type="match status" value="1"/>
</dbReference>
<feature type="domain" description="ABC transporter" evidence="10">
    <location>
        <begin position="166"/>
        <end position="402"/>
    </location>
</feature>
<feature type="domain" description="ABC transporter" evidence="10">
    <location>
        <begin position="681"/>
        <end position="933"/>
    </location>
</feature>
<evidence type="ECO:0000256" key="9">
    <source>
        <dbReference type="SAM" id="Phobius"/>
    </source>
</evidence>
<dbReference type="InterPro" id="IPR003593">
    <property type="entry name" value="AAA+_ATPase"/>
</dbReference>
<evidence type="ECO:0000259" key="10">
    <source>
        <dbReference type="PROSITE" id="PS50893"/>
    </source>
</evidence>
<dbReference type="EMBL" id="CAJOBF010006097">
    <property type="protein sequence ID" value="CAF4196389.1"/>
    <property type="molecule type" value="Genomic_DNA"/>
</dbReference>
<accession>A0A820BQ70</accession>
<dbReference type="Gene3D" id="3.40.50.300">
    <property type="entry name" value="P-loop containing nucleotide triphosphate hydrolases"/>
    <property type="match status" value="2"/>
</dbReference>
<dbReference type="PROSITE" id="PS50893">
    <property type="entry name" value="ABC_TRANSPORTER_2"/>
    <property type="match status" value="2"/>
</dbReference>
<dbReference type="InterPro" id="IPR027417">
    <property type="entry name" value="P-loop_NTPase"/>
</dbReference>
<feature type="transmembrane region" description="Helical" evidence="9">
    <location>
        <begin position="64"/>
        <end position="82"/>
    </location>
</feature>
<gene>
    <name evidence="12" type="ORF">UXM345_LOCUS27745</name>
</gene>
<feature type="transmembrane region" description="Helical" evidence="9">
    <location>
        <begin position="468"/>
        <end position="499"/>
    </location>
</feature>
<dbReference type="InterPro" id="IPR017871">
    <property type="entry name" value="ABC_transporter-like_CS"/>
</dbReference>
<feature type="transmembrane region" description="Helical" evidence="9">
    <location>
        <begin position="586"/>
        <end position="605"/>
    </location>
</feature>
<name>A0A820BQ70_9BILA</name>
<proteinExistence type="inferred from homology"/>
<dbReference type="Proteomes" id="UP000663842">
    <property type="component" value="Unassembled WGS sequence"/>
</dbReference>
<keyword evidence="8 9" id="KW-0472">Membrane</keyword>
<feature type="transmembrane region" description="Helical" evidence="9">
    <location>
        <begin position="94"/>
        <end position="115"/>
    </location>
</feature>
<dbReference type="GO" id="GO:0016887">
    <property type="term" value="F:ATP hydrolysis activity"/>
    <property type="evidence" value="ECO:0007669"/>
    <property type="project" value="InterPro"/>
</dbReference>
<keyword evidence="3" id="KW-0813">Transport</keyword>
<dbReference type="GO" id="GO:0005743">
    <property type="term" value="C:mitochondrial inner membrane"/>
    <property type="evidence" value="ECO:0007669"/>
    <property type="project" value="TreeGrafter"/>
</dbReference>
<organism evidence="12 13">
    <name type="scientific">Rotaria magnacalcarata</name>
    <dbReference type="NCBI Taxonomy" id="392030"/>
    <lineage>
        <taxon>Eukaryota</taxon>
        <taxon>Metazoa</taxon>
        <taxon>Spiralia</taxon>
        <taxon>Gnathifera</taxon>
        <taxon>Rotifera</taxon>
        <taxon>Eurotatoria</taxon>
        <taxon>Bdelloidea</taxon>
        <taxon>Philodinida</taxon>
        <taxon>Philodinidae</taxon>
        <taxon>Rotaria</taxon>
    </lineage>
</organism>
<dbReference type="SMART" id="SM00382">
    <property type="entry name" value="AAA"/>
    <property type="match status" value="2"/>
</dbReference>
<evidence type="ECO:0000259" key="11">
    <source>
        <dbReference type="PROSITE" id="PS50929"/>
    </source>
</evidence>
<dbReference type="InterPro" id="IPR039421">
    <property type="entry name" value="Type_1_exporter"/>
</dbReference>
<feature type="transmembrane region" description="Helical" evidence="9">
    <location>
        <begin position="511"/>
        <end position="531"/>
    </location>
</feature>
<dbReference type="PROSITE" id="PS00211">
    <property type="entry name" value="ABC_TRANSPORTER_1"/>
    <property type="match status" value="2"/>
</dbReference>
<dbReference type="Pfam" id="PF00005">
    <property type="entry name" value="ABC_tran"/>
    <property type="match status" value="2"/>
</dbReference>
<feature type="domain" description="ABC transmembrane type-1" evidence="11">
    <location>
        <begin position="473"/>
        <end position="682"/>
    </location>
</feature>
<dbReference type="InterPro" id="IPR011527">
    <property type="entry name" value="ABC1_TM_dom"/>
</dbReference>